<dbReference type="SMART" id="SM00953">
    <property type="entry name" value="RES"/>
    <property type="match status" value="1"/>
</dbReference>
<reference evidence="2 3" key="1">
    <citation type="submission" date="2023-07" db="EMBL/GenBank/DDBJ databases">
        <title>Sorghum-associated microbial communities from plants grown in Nebraska, USA.</title>
        <authorList>
            <person name="Schachtman D."/>
        </authorList>
    </citation>
    <scope>NUCLEOTIDE SEQUENCE [LARGE SCALE GENOMIC DNA]</scope>
    <source>
        <strain evidence="2 3">BE190</strain>
    </source>
</reference>
<dbReference type="Pfam" id="PF08808">
    <property type="entry name" value="RES"/>
    <property type="match status" value="1"/>
</dbReference>
<sequence length="149" mass="16951">MKLWRISNYPDLQGKGGLKASGRWHNRGIPIVYLSESPALAMLEVLVHFELDLSEIPASYQLLEVDYNQRTGMSHLHKNALPDDWQDDRELTRAIGDEWLTGSSSLLLRVPSAVVPHSFNYLFNPRHVAAANAEIISARQYPFDKRLLI</sequence>
<evidence type="ECO:0000313" key="2">
    <source>
        <dbReference type="EMBL" id="MDR7088928.1"/>
    </source>
</evidence>
<dbReference type="RefSeq" id="WP_310069224.1">
    <property type="nucleotide sequence ID" value="NZ_JAVDVX010000001.1"/>
</dbReference>
<protein>
    <submittedName>
        <fullName evidence="2">RES domain-containing protein</fullName>
    </submittedName>
</protein>
<name>A0ABU1UUS2_9GAMM</name>
<keyword evidence="3" id="KW-1185">Reference proteome</keyword>
<dbReference type="EMBL" id="JAVDVX010000001">
    <property type="protein sequence ID" value="MDR7088928.1"/>
    <property type="molecule type" value="Genomic_DNA"/>
</dbReference>
<gene>
    <name evidence="2" type="ORF">J2X05_000931</name>
</gene>
<feature type="domain" description="RES" evidence="1">
    <location>
        <begin position="11"/>
        <end position="137"/>
    </location>
</feature>
<evidence type="ECO:0000259" key="1">
    <source>
        <dbReference type="SMART" id="SM00953"/>
    </source>
</evidence>
<evidence type="ECO:0000313" key="3">
    <source>
        <dbReference type="Proteomes" id="UP001253595"/>
    </source>
</evidence>
<dbReference type="InterPro" id="IPR014914">
    <property type="entry name" value="RES_dom"/>
</dbReference>
<proteinExistence type="predicted"/>
<accession>A0ABU1UUS2</accession>
<comment type="caution">
    <text evidence="2">The sequence shown here is derived from an EMBL/GenBank/DDBJ whole genome shotgun (WGS) entry which is preliminary data.</text>
</comment>
<organism evidence="2 3">
    <name type="scientific">Cellvibrio fibrivorans</name>
    <dbReference type="NCBI Taxonomy" id="126350"/>
    <lineage>
        <taxon>Bacteria</taxon>
        <taxon>Pseudomonadati</taxon>
        <taxon>Pseudomonadota</taxon>
        <taxon>Gammaproteobacteria</taxon>
        <taxon>Cellvibrionales</taxon>
        <taxon>Cellvibrionaceae</taxon>
        <taxon>Cellvibrio</taxon>
    </lineage>
</organism>
<dbReference type="Proteomes" id="UP001253595">
    <property type="component" value="Unassembled WGS sequence"/>
</dbReference>